<feature type="region of interest" description="Disordered" evidence="2">
    <location>
        <begin position="571"/>
        <end position="607"/>
    </location>
</feature>
<dbReference type="CDD" id="cd23949">
    <property type="entry name" value="Niban-like"/>
    <property type="match status" value="1"/>
</dbReference>
<feature type="domain" description="Niban 1/2/3" evidence="3">
    <location>
        <begin position="335"/>
        <end position="497"/>
    </location>
</feature>
<dbReference type="PANTHER" id="PTHR14392">
    <property type="entry name" value="NIBAN FAMILY MEMBER"/>
    <property type="match status" value="1"/>
</dbReference>
<keyword evidence="7" id="KW-1267">Proteomics identification</keyword>
<keyword evidence="6" id="KW-1185">Reference proteome</keyword>
<evidence type="ECO:0000313" key="4">
    <source>
        <dbReference type="EMBL" id="RXN06317.1"/>
    </source>
</evidence>
<dbReference type="OrthoDB" id="9010513at2759"/>
<comment type="caution">
    <text evidence="5">The sequence shown here is derived from an EMBL/GenBank/DDBJ whole genome shotgun (WGS) entry which is preliminary data.</text>
</comment>
<gene>
    <name evidence="5" type="ORF">ROHU_027301</name>
    <name evidence="4" type="ORF">ROHU_032917</name>
</gene>
<evidence type="ECO:0000313" key="6">
    <source>
        <dbReference type="Proteomes" id="UP000290572"/>
    </source>
</evidence>
<evidence type="ECO:0007829" key="7">
    <source>
        <dbReference type="PeptideAtlas" id="A0A498MC09"/>
    </source>
</evidence>
<dbReference type="Pfam" id="PF26086">
    <property type="entry name" value="Niban2"/>
    <property type="match status" value="1"/>
</dbReference>
<reference evidence="5 6" key="1">
    <citation type="submission" date="2018-03" db="EMBL/GenBank/DDBJ databases">
        <title>Draft genome sequence of Rohu Carp (Labeo rohita).</title>
        <authorList>
            <person name="Das P."/>
            <person name="Kushwaha B."/>
            <person name="Joshi C.G."/>
            <person name="Kumar D."/>
            <person name="Nagpure N.S."/>
            <person name="Sahoo L."/>
            <person name="Das S.P."/>
            <person name="Bit A."/>
            <person name="Patnaik S."/>
            <person name="Meher P.K."/>
            <person name="Jayasankar P."/>
            <person name="Koringa P.G."/>
            <person name="Patel N.V."/>
            <person name="Hinsu A.T."/>
            <person name="Kumar R."/>
            <person name="Pandey M."/>
            <person name="Agarwal S."/>
            <person name="Srivastava S."/>
            <person name="Singh M."/>
            <person name="Iquebal M.A."/>
            <person name="Jaiswal S."/>
            <person name="Angadi U.B."/>
            <person name="Kumar N."/>
            <person name="Raza M."/>
            <person name="Shah T.M."/>
            <person name="Rai A."/>
            <person name="Jena J.K."/>
        </authorList>
    </citation>
    <scope>NUCLEOTIDE SEQUENCE [LARGE SCALE GENOMIC DNA]</scope>
    <source>
        <strain evidence="5">DASCIFA01</strain>
        <tissue evidence="5">Testis</tissue>
    </source>
</reference>
<name>A0A498MC09_LABRO</name>
<dbReference type="InterPro" id="IPR026088">
    <property type="entry name" value="Niban-like"/>
</dbReference>
<dbReference type="EMBL" id="QBIY01012771">
    <property type="protein sequence ID" value="RXN16824.1"/>
    <property type="molecule type" value="Genomic_DNA"/>
</dbReference>
<dbReference type="PANTHER" id="PTHR14392:SF3">
    <property type="entry name" value="PROTEIN NIBAN 1"/>
    <property type="match status" value="1"/>
</dbReference>
<evidence type="ECO:0000256" key="2">
    <source>
        <dbReference type="SAM" id="MobiDB-lite"/>
    </source>
</evidence>
<comment type="similarity">
    <text evidence="1">Belongs to the Niban family.</text>
</comment>
<sequence>MGASSSLLDENKSNYIKGQVDENFKQFAPIYRKQYSLAYLSQIRDELEQRKKEHTQFLKQRASPEPGKVLYEEIVQHFNDSRKWKDRYIVIRANYVLECYESYKAFVKGSPPLYRLMPTGGTILTTEEKYMEMINQCCPCTNDVQEDFAPPVADMPGQFPVYLRLPYRRDSYFCFRDENSQVEFISLLSDCVRHQNKDFLKKENCDVKAFLKAIQLYRQEKGQYESWDMLIGSDVRGLANLFMEDLMPYLDKELEPCLKSKRADRRRVWFATVEATYFLLQEHLFERMKTLKQECQEMVKQQDTLMRSDMDQISSSRAFLEGKLRAMVTEPATEYCTKQVQPYLPAILEEVMGPISLGFTEARDLSEGMMQQLCEDFQDVDQKEELRQALFKMSKANLQSCYEKVDGLADHVQELQQTFNYCIKGLVDSTQIDLKQLMENTEYTFELLVRKALEDPSVSLSMAMEKASNRVLKQFDYDSSTVRKKILQEALINITLPSIKKHLAPSFKEELPKLEQYIFADYTNFIGVENVYEDIIKEILEKDVNMVVKEAASKKKFNLFTESRYNFSVSSFSSTPPGSAPSSPGHLNTSPRQRTPMPPSPLLSNGLTANKSVSVHSSESQSFPIMGTIDEGEYKVLLEESSDDVFLTAETSTSDASAETKRELTTNVKKASVSSTPIIKVTEGIESVGSIDANSSDFANKPTVLINQVCTKTSDHEPAETENNSKEIIKTEDSSKDPARIKALIHDESTYPIAVCLSIQDAEDRDIYKEFTSKQIMALSEKASESQSSPNLEDETRPLDCVKEIRDLVVEVIEIEDVVEPSKDNGEKVQMFEEQDAIV</sequence>
<dbReference type="AlphaFoldDB" id="A0A498MC09"/>
<dbReference type="EMBL" id="QBIY01013374">
    <property type="protein sequence ID" value="RXN06317.1"/>
    <property type="molecule type" value="Genomic_DNA"/>
</dbReference>
<dbReference type="InterPro" id="IPR059060">
    <property type="entry name" value="Niban_1/2/3_dom"/>
</dbReference>
<evidence type="ECO:0000259" key="3">
    <source>
        <dbReference type="Pfam" id="PF26086"/>
    </source>
</evidence>
<dbReference type="Pfam" id="PF26089">
    <property type="entry name" value="PH_Niban2"/>
    <property type="match status" value="1"/>
</dbReference>
<protein>
    <submittedName>
        <fullName evidence="5">Niban-like protein</fullName>
    </submittedName>
</protein>
<accession>A0A498MC09</accession>
<feature type="compositionally biased region" description="Low complexity" evidence="2">
    <location>
        <begin position="571"/>
        <end position="584"/>
    </location>
</feature>
<proteinExistence type="evidence at protein level"/>
<evidence type="ECO:0000313" key="5">
    <source>
        <dbReference type="EMBL" id="RXN16824.1"/>
    </source>
</evidence>
<dbReference type="STRING" id="84645.A0A498MC09"/>
<dbReference type="Proteomes" id="UP000290572">
    <property type="component" value="Unassembled WGS sequence"/>
</dbReference>
<organism evidence="5 6">
    <name type="scientific">Labeo rohita</name>
    <name type="common">Indian major carp</name>
    <name type="synonym">Cyprinus rohita</name>
    <dbReference type="NCBI Taxonomy" id="84645"/>
    <lineage>
        <taxon>Eukaryota</taxon>
        <taxon>Metazoa</taxon>
        <taxon>Chordata</taxon>
        <taxon>Craniata</taxon>
        <taxon>Vertebrata</taxon>
        <taxon>Euteleostomi</taxon>
        <taxon>Actinopterygii</taxon>
        <taxon>Neopterygii</taxon>
        <taxon>Teleostei</taxon>
        <taxon>Ostariophysi</taxon>
        <taxon>Cypriniformes</taxon>
        <taxon>Cyprinidae</taxon>
        <taxon>Labeoninae</taxon>
        <taxon>Labeonini</taxon>
        <taxon>Labeo</taxon>
    </lineage>
</organism>
<evidence type="ECO:0000256" key="1">
    <source>
        <dbReference type="ARBA" id="ARBA00010251"/>
    </source>
</evidence>